<dbReference type="GO" id="GO:0003684">
    <property type="term" value="F:damaged DNA binding"/>
    <property type="evidence" value="ECO:0007669"/>
    <property type="project" value="InterPro"/>
</dbReference>
<evidence type="ECO:0000256" key="3">
    <source>
        <dbReference type="ARBA" id="ARBA00022763"/>
    </source>
</evidence>
<dbReference type="Gene3D" id="3.30.310.260">
    <property type="match status" value="1"/>
</dbReference>
<dbReference type="GO" id="GO:0006289">
    <property type="term" value="P:nucleotide-excision repair"/>
    <property type="evidence" value="ECO:0007669"/>
    <property type="project" value="InterPro"/>
</dbReference>
<dbReference type="EC" id="4.2.99.18" evidence="2"/>
<accession>A0A9D1CX36</accession>
<dbReference type="Gene3D" id="1.10.340.30">
    <property type="entry name" value="Hypothetical protein, domain 2"/>
    <property type="match status" value="1"/>
</dbReference>
<keyword evidence="4" id="KW-0378">Hydrolase</keyword>
<dbReference type="InterPro" id="IPR023170">
    <property type="entry name" value="HhH_base_excis_C"/>
</dbReference>
<dbReference type="InterPro" id="IPR011257">
    <property type="entry name" value="DNA_glycosylase"/>
</dbReference>
<dbReference type="InterPro" id="IPR052054">
    <property type="entry name" value="Oxidative_DNA_repair_enzyme"/>
</dbReference>
<protein>
    <recommendedName>
        <fullName evidence="2">DNA-(apurinic or apyrimidinic site) lyase</fullName>
        <ecNumber evidence="2">4.2.99.18</ecNumber>
    </recommendedName>
</protein>
<dbReference type="Pfam" id="PF00730">
    <property type="entry name" value="HhH-GPD"/>
    <property type="match status" value="1"/>
</dbReference>
<evidence type="ECO:0000313" key="11">
    <source>
        <dbReference type="EMBL" id="HIQ83273.1"/>
    </source>
</evidence>
<dbReference type="PANTHER" id="PTHR10242">
    <property type="entry name" value="8-OXOGUANINE DNA GLYCOSYLASE"/>
    <property type="match status" value="1"/>
</dbReference>
<dbReference type="AlphaFoldDB" id="A0A9D1CX36"/>
<dbReference type="SUPFAM" id="SSF48150">
    <property type="entry name" value="DNA-glycosylase"/>
    <property type="match status" value="1"/>
</dbReference>
<name>A0A9D1CX36_9FIRM</name>
<evidence type="ECO:0000256" key="2">
    <source>
        <dbReference type="ARBA" id="ARBA00012720"/>
    </source>
</evidence>
<feature type="domain" description="HhH-GPD" evidence="10">
    <location>
        <begin position="103"/>
        <end position="259"/>
    </location>
</feature>
<evidence type="ECO:0000313" key="12">
    <source>
        <dbReference type="Proteomes" id="UP000824260"/>
    </source>
</evidence>
<dbReference type="PANTHER" id="PTHR10242:SF2">
    <property type="entry name" value="N-GLYCOSYLASE_DNA LYASE"/>
    <property type="match status" value="1"/>
</dbReference>
<keyword evidence="5" id="KW-0234">DNA repair</keyword>
<dbReference type="GO" id="GO:0008534">
    <property type="term" value="F:oxidized purine nucleobase lesion DNA N-glycosylase activity"/>
    <property type="evidence" value="ECO:0007669"/>
    <property type="project" value="InterPro"/>
</dbReference>
<proteinExistence type="inferred from homology"/>
<organism evidence="11 12">
    <name type="scientific">Candidatus Pullichristensenella stercorigallinarum</name>
    <dbReference type="NCBI Taxonomy" id="2840909"/>
    <lineage>
        <taxon>Bacteria</taxon>
        <taxon>Bacillati</taxon>
        <taxon>Bacillota</taxon>
        <taxon>Clostridia</taxon>
        <taxon>Candidatus Pullichristensenella</taxon>
    </lineage>
</organism>
<dbReference type="EMBL" id="DVFZ01000093">
    <property type="protein sequence ID" value="HIQ83273.1"/>
    <property type="molecule type" value="Genomic_DNA"/>
</dbReference>
<dbReference type="CDD" id="cd00056">
    <property type="entry name" value="ENDO3c"/>
    <property type="match status" value="1"/>
</dbReference>
<dbReference type="Pfam" id="PF07934">
    <property type="entry name" value="OGG_N"/>
    <property type="match status" value="1"/>
</dbReference>
<evidence type="ECO:0000259" key="10">
    <source>
        <dbReference type="SMART" id="SM00478"/>
    </source>
</evidence>
<comment type="caution">
    <text evidence="11">The sequence shown here is derived from an EMBL/GenBank/DDBJ whole genome shotgun (WGS) entry which is preliminary data.</text>
</comment>
<reference evidence="11" key="2">
    <citation type="journal article" date="2021" name="PeerJ">
        <title>Extensive microbial diversity within the chicken gut microbiome revealed by metagenomics and culture.</title>
        <authorList>
            <person name="Gilroy R."/>
            <person name="Ravi A."/>
            <person name="Getino M."/>
            <person name="Pursley I."/>
            <person name="Horton D.L."/>
            <person name="Alikhan N.F."/>
            <person name="Baker D."/>
            <person name="Gharbi K."/>
            <person name="Hall N."/>
            <person name="Watson M."/>
            <person name="Adriaenssens E.M."/>
            <person name="Foster-Nyarko E."/>
            <person name="Jarju S."/>
            <person name="Secka A."/>
            <person name="Antonio M."/>
            <person name="Oren A."/>
            <person name="Chaudhuri R.R."/>
            <person name="La Ragione R."/>
            <person name="Hildebrand F."/>
            <person name="Pallen M.J."/>
        </authorList>
    </citation>
    <scope>NUCLEOTIDE SEQUENCE</scope>
    <source>
        <strain evidence="11">ChiSjej6B24-2974</strain>
    </source>
</reference>
<dbReference type="GO" id="GO:0006284">
    <property type="term" value="P:base-excision repair"/>
    <property type="evidence" value="ECO:0007669"/>
    <property type="project" value="InterPro"/>
</dbReference>
<keyword evidence="8" id="KW-0326">Glycosidase</keyword>
<evidence type="ECO:0000256" key="4">
    <source>
        <dbReference type="ARBA" id="ARBA00022801"/>
    </source>
</evidence>
<dbReference type="SMART" id="SM00478">
    <property type="entry name" value="ENDO3c"/>
    <property type="match status" value="1"/>
</dbReference>
<evidence type="ECO:0000256" key="8">
    <source>
        <dbReference type="ARBA" id="ARBA00023295"/>
    </source>
</evidence>
<evidence type="ECO:0000256" key="7">
    <source>
        <dbReference type="ARBA" id="ARBA00023268"/>
    </source>
</evidence>
<dbReference type="InterPro" id="IPR003265">
    <property type="entry name" value="HhH-GPD_domain"/>
</dbReference>
<gene>
    <name evidence="11" type="ORF">IAA52_09255</name>
</gene>
<evidence type="ECO:0000256" key="9">
    <source>
        <dbReference type="ARBA" id="ARBA00044632"/>
    </source>
</evidence>
<reference evidence="11" key="1">
    <citation type="submission" date="2020-10" db="EMBL/GenBank/DDBJ databases">
        <authorList>
            <person name="Gilroy R."/>
        </authorList>
    </citation>
    <scope>NUCLEOTIDE SEQUENCE</scope>
    <source>
        <strain evidence="11">ChiSjej6B24-2974</strain>
    </source>
</reference>
<keyword evidence="3" id="KW-0227">DNA damage</keyword>
<dbReference type="SUPFAM" id="SSF55945">
    <property type="entry name" value="TATA-box binding protein-like"/>
    <property type="match status" value="1"/>
</dbReference>
<comment type="similarity">
    <text evidence="1">Belongs to the type-1 OGG1 family.</text>
</comment>
<dbReference type="InterPro" id="IPR012904">
    <property type="entry name" value="OGG_N"/>
</dbReference>
<dbReference type="Proteomes" id="UP000824260">
    <property type="component" value="Unassembled WGS sequence"/>
</dbReference>
<sequence length="265" mass="29325">MKTQKTNARIDLRLSLIDAAQCFHWVETERGFGAVLEGNGIWLKPGMEIVDARLRRYLDLDRDYQAIAREYEDIPAAQKAFTACPGLRVLNQPPWEALFSFILSANNNVVRIRSLVYAISRAYGAEADGLYGIPGPEAVAAASEDALRALGAGYRAPYLIETARAVCEGFPLESLRDLPYEEAHARLTSLKGVGDKVADCVLLFGCGHAEAFPVDVWVARLLHNWFGQHGSRRQLGQWARQRFGAHGGILQQYLFHAARTGAVTL</sequence>
<evidence type="ECO:0000256" key="6">
    <source>
        <dbReference type="ARBA" id="ARBA00023239"/>
    </source>
</evidence>
<comment type="catalytic activity">
    <reaction evidence="9">
        <text>2'-deoxyribonucleotide-(2'-deoxyribose 5'-phosphate)-2'-deoxyribonucleotide-DNA = a 3'-end 2'-deoxyribonucleotide-(2,3-dehydro-2,3-deoxyribose 5'-phosphate)-DNA + a 5'-end 5'-phospho-2'-deoxyribonucleoside-DNA + H(+)</text>
        <dbReference type="Rhea" id="RHEA:66592"/>
        <dbReference type="Rhea" id="RHEA-COMP:13180"/>
        <dbReference type="Rhea" id="RHEA-COMP:16897"/>
        <dbReference type="Rhea" id="RHEA-COMP:17067"/>
        <dbReference type="ChEBI" id="CHEBI:15378"/>
        <dbReference type="ChEBI" id="CHEBI:136412"/>
        <dbReference type="ChEBI" id="CHEBI:157695"/>
        <dbReference type="ChEBI" id="CHEBI:167181"/>
        <dbReference type="EC" id="4.2.99.18"/>
    </reaction>
</comment>
<dbReference type="GO" id="GO:0140078">
    <property type="term" value="F:class I DNA-(apurinic or apyrimidinic site) endonuclease activity"/>
    <property type="evidence" value="ECO:0007669"/>
    <property type="project" value="UniProtKB-EC"/>
</dbReference>
<dbReference type="Gene3D" id="1.10.1670.10">
    <property type="entry name" value="Helix-hairpin-Helix base-excision DNA repair enzymes (C-terminal)"/>
    <property type="match status" value="1"/>
</dbReference>
<evidence type="ECO:0000256" key="5">
    <source>
        <dbReference type="ARBA" id="ARBA00023204"/>
    </source>
</evidence>
<keyword evidence="7" id="KW-0511">Multifunctional enzyme</keyword>
<evidence type="ECO:0000256" key="1">
    <source>
        <dbReference type="ARBA" id="ARBA00010679"/>
    </source>
</evidence>
<keyword evidence="6" id="KW-0456">Lyase</keyword>